<dbReference type="PANTHER" id="PTHR30632">
    <property type="entry name" value="MOLYBDATE-BINDING PERIPLASMIC PROTEIN"/>
    <property type="match status" value="1"/>
</dbReference>
<accession>A0ABS5Q8Q2</accession>
<proteinExistence type="predicted"/>
<dbReference type="Proteomes" id="UP000766336">
    <property type="component" value="Unassembled WGS sequence"/>
</dbReference>
<dbReference type="Gene3D" id="3.40.190.10">
    <property type="entry name" value="Periplasmic binding protein-like II"/>
    <property type="match status" value="2"/>
</dbReference>
<gene>
    <name evidence="1" type="ORF">KHU32_02465</name>
</gene>
<evidence type="ECO:0000313" key="1">
    <source>
        <dbReference type="EMBL" id="MBS7809783.1"/>
    </source>
</evidence>
<protein>
    <submittedName>
        <fullName evidence="1">Substrate-binding domain-containing protein</fullName>
    </submittedName>
</protein>
<organism evidence="1 2">
    <name type="scientific">Roseococcus pinisoli</name>
    <dbReference type="NCBI Taxonomy" id="2835040"/>
    <lineage>
        <taxon>Bacteria</taxon>
        <taxon>Pseudomonadati</taxon>
        <taxon>Pseudomonadota</taxon>
        <taxon>Alphaproteobacteria</taxon>
        <taxon>Acetobacterales</taxon>
        <taxon>Roseomonadaceae</taxon>
        <taxon>Roseococcus</taxon>
    </lineage>
</organism>
<dbReference type="SUPFAM" id="SSF53850">
    <property type="entry name" value="Periplasmic binding protein-like II"/>
    <property type="match status" value="1"/>
</dbReference>
<dbReference type="InterPro" id="IPR050682">
    <property type="entry name" value="ModA/WtpA"/>
</dbReference>
<name>A0ABS5Q8Q2_9PROT</name>
<reference evidence="1 2" key="1">
    <citation type="submission" date="2021-05" db="EMBL/GenBank/DDBJ databases">
        <title>Roseococcus sp. XZZS9, whole genome shotgun sequencing project.</title>
        <authorList>
            <person name="Zhao G."/>
            <person name="Shen L."/>
        </authorList>
    </citation>
    <scope>NUCLEOTIDE SEQUENCE [LARGE SCALE GENOMIC DNA]</scope>
    <source>
        <strain evidence="1 2">XZZS9</strain>
    </source>
</reference>
<dbReference type="PANTHER" id="PTHR30632:SF11">
    <property type="entry name" value="BLR4797 PROTEIN"/>
    <property type="match status" value="1"/>
</dbReference>
<dbReference type="EMBL" id="JAHCDA010000001">
    <property type="protein sequence ID" value="MBS7809783.1"/>
    <property type="molecule type" value="Genomic_DNA"/>
</dbReference>
<dbReference type="Pfam" id="PF13531">
    <property type="entry name" value="SBP_bac_11"/>
    <property type="match status" value="1"/>
</dbReference>
<evidence type="ECO:0000313" key="2">
    <source>
        <dbReference type="Proteomes" id="UP000766336"/>
    </source>
</evidence>
<comment type="caution">
    <text evidence="1">The sequence shown here is derived from an EMBL/GenBank/DDBJ whole genome shotgun (WGS) entry which is preliminary data.</text>
</comment>
<sequence length="224" mass="23352">MSGLAVRGAFEGGIIADYETRTGNRIDVAWVPTTLIMSQVAEGEQADVLVLIRDAMDKLVAQGKVDPATRVEVAHSRLGVAVPRGAAHPPVGTVEEFRAALLGARSVAYSRAGASGIHFESIIERLGIADEVRRCATVIPAGFTAEKLVTGEADLAVQQVSELLVVDGIEVVGRYPEELQQVSSFSAAVMTSSTQRAAAEAFLAGLHGEIAKAAYLASGVDPAA</sequence>
<keyword evidence="2" id="KW-1185">Reference proteome</keyword>